<dbReference type="CDD" id="cd02042">
    <property type="entry name" value="ParAB_family"/>
    <property type="match status" value="1"/>
</dbReference>
<accession>I3CGN7</accession>
<dbReference type="Pfam" id="PF01656">
    <property type="entry name" value="CbiA"/>
    <property type="match status" value="1"/>
</dbReference>
<dbReference type="PIRSF" id="PIRSF009320">
    <property type="entry name" value="Nuc_binding_HP_1000"/>
    <property type="match status" value="1"/>
</dbReference>
<dbReference type="InterPro" id="IPR027417">
    <property type="entry name" value="P-loop_NTPase"/>
</dbReference>
<dbReference type="RefSeq" id="WP_002686027.1">
    <property type="nucleotide sequence ID" value="NZ_JH600070.1"/>
</dbReference>
<gene>
    <name evidence="2" type="ORF">BegalDRAFT_1908</name>
</gene>
<dbReference type="AlphaFoldDB" id="I3CGN7"/>
<dbReference type="EMBL" id="JH600070">
    <property type="protein sequence ID" value="EIJ42780.1"/>
    <property type="molecule type" value="Genomic_DNA"/>
</dbReference>
<name>I3CGN7_9GAMM</name>
<dbReference type="SUPFAM" id="SSF52540">
    <property type="entry name" value="P-loop containing nucleoside triphosphate hydrolases"/>
    <property type="match status" value="1"/>
</dbReference>
<sequence>MITVIGNLKGGSGKSTVTFNLALWLRQAGKSVTAYDLDPQSTLCDAAQVRKEEGYEPALTIQTRHNKLEKDNSEQEILIDVSAANMAGMKKALSLANRIIIPVCPSQADLWSTQRFLLTIASLINTNAPPPQVLAFINRADTHSAIRETEETENALSSLQGIRVLKTRLCQRTVYRRSFSEGLAVYELEPSSKGAQEFEAFAQGIFGNLS</sequence>
<evidence type="ECO:0000313" key="3">
    <source>
        <dbReference type="Proteomes" id="UP000005744"/>
    </source>
</evidence>
<keyword evidence="3" id="KW-1185">Reference proteome</keyword>
<dbReference type="HOGENOM" id="CLU_037612_5_4_6"/>
<dbReference type="PANTHER" id="PTHR13696:SF96">
    <property type="entry name" value="COBQ_COBB_MIND_PARA NUCLEOTIDE BINDING DOMAIN-CONTAINING PROTEIN"/>
    <property type="match status" value="1"/>
</dbReference>
<dbReference type="Gene3D" id="3.40.50.300">
    <property type="entry name" value="P-loop containing nucleotide triphosphate hydrolases"/>
    <property type="match status" value="1"/>
</dbReference>
<dbReference type="STRING" id="395493.BegalDRAFT_1908"/>
<reference evidence="2 3" key="1">
    <citation type="submission" date="2011-11" db="EMBL/GenBank/DDBJ databases">
        <title>Improved High-Quality Draft sequence of Beggiatoa alba B18lD.</title>
        <authorList>
            <consortium name="US DOE Joint Genome Institute"/>
            <person name="Lucas S."/>
            <person name="Han J."/>
            <person name="Lapidus A."/>
            <person name="Cheng J.-F."/>
            <person name="Goodwin L."/>
            <person name="Pitluck S."/>
            <person name="Peters L."/>
            <person name="Mikhailova N."/>
            <person name="Held B."/>
            <person name="Detter J.C."/>
            <person name="Han C."/>
            <person name="Tapia R."/>
            <person name="Land M."/>
            <person name="Hauser L."/>
            <person name="Kyrpides N."/>
            <person name="Ivanova N."/>
            <person name="Pagani I."/>
            <person name="Samuel K."/>
            <person name="Teske A."/>
            <person name="Mueller J."/>
            <person name="Woyke T."/>
        </authorList>
    </citation>
    <scope>NUCLEOTIDE SEQUENCE [LARGE SCALE GENOMIC DNA]</scope>
    <source>
        <strain evidence="2 3">B18LD</strain>
    </source>
</reference>
<dbReference type="PANTHER" id="PTHR13696">
    <property type="entry name" value="P-LOOP CONTAINING NUCLEOSIDE TRIPHOSPHATE HYDROLASE"/>
    <property type="match status" value="1"/>
</dbReference>
<feature type="domain" description="CobQ/CobB/MinD/ParA nucleotide binding" evidence="1">
    <location>
        <begin position="4"/>
        <end position="182"/>
    </location>
</feature>
<dbReference type="eggNOG" id="COG1192">
    <property type="taxonomic scope" value="Bacteria"/>
</dbReference>
<evidence type="ECO:0000313" key="2">
    <source>
        <dbReference type="EMBL" id="EIJ42780.1"/>
    </source>
</evidence>
<dbReference type="OrthoDB" id="69313at2"/>
<protein>
    <submittedName>
        <fullName evidence="2">ATPase involved in chromosome partitioning</fullName>
    </submittedName>
</protein>
<dbReference type="Proteomes" id="UP000005744">
    <property type="component" value="Unassembled WGS sequence"/>
</dbReference>
<dbReference type="InterPro" id="IPR050678">
    <property type="entry name" value="DNA_Partitioning_ATPase"/>
</dbReference>
<proteinExistence type="predicted"/>
<organism evidence="2 3">
    <name type="scientific">Beggiatoa alba B18LD</name>
    <dbReference type="NCBI Taxonomy" id="395493"/>
    <lineage>
        <taxon>Bacteria</taxon>
        <taxon>Pseudomonadati</taxon>
        <taxon>Pseudomonadota</taxon>
        <taxon>Gammaproteobacteria</taxon>
        <taxon>Thiotrichales</taxon>
        <taxon>Thiotrichaceae</taxon>
        <taxon>Beggiatoa</taxon>
    </lineage>
</organism>
<dbReference type="InterPro" id="IPR002586">
    <property type="entry name" value="CobQ/CobB/MinD/ParA_Nub-bd_dom"/>
</dbReference>
<evidence type="ECO:0000259" key="1">
    <source>
        <dbReference type="Pfam" id="PF01656"/>
    </source>
</evidence>